<dbReference type="GO" id="GO:0006428">
    <property type="term" value="P:isoleucyl-tRNA aminoacylation"/>
    <property type="evidence" value="ECO:0007669"/>
    <property type="project" value="TreeGrafter"/>
</dbReference>
<dbReference type="EMBL" id="CP158689">
    <property type="protein sequence ID" value="XCC45390.1"/>
    <property type="molecule type" value="Genomic_DNA"/>
</dbReference>
<dbReference type="GO" id="GO:0004822">
    <property type="term" value="F:isoleucine-tRNA ligase activity"/>
    <property type="evidence" value="ECO:0007669"/>
    <property type="project" value="InterPro"/>
</dbReference>
<evidence type="ECO:0000313" key="1">
    <source>
        <dbReference type="EMBL" id="XCC45390.1"/>
    </source>
</evidence>
<gene>
    <name evidence="1" type="ORF">ABUS76_00850</name>
</gene>
<accession>A0AAU7ZZ10</accession>
<proteinExistence type="predicted"/>
<dbReference type="AlphaFoldDB" id="A0AAU7ZZ10"/>
<dbReference type="PANTHER" id="PTHR42780:SF1">
    <property type="entry name" value="ISOLEUCINE--TRNA LIGASE, CYTOPLASMIC"/>
    <property type="match status" value="1"/>
</dbReference>
<protein>
    <submittedName>
        <fullName evidence="1">DUF5915 domain-containing protein</fullName>
    </submittedName>
</protein>
<dbReference type="PANTHER" id="PTHR42780">
    <property type="entry name" value="SOLEUCYL-TRNA SYNTHETASE"/>
    <property type="match status" value="1"/>
</dbReference>
<reference evidence="1" key="1">
    <citation type="submission" date="2024-06" db="EMBL/GenBank/DDBJ databases">
        <title>Diversity, functionality, and evolutionary history of bacterial symbionts in false click beetles (Coleoptera, Throscidae).</title>
        <authorList>
            <person name="Wierz J.C."/>
            <person name="Malm H."/>
            <person name="Kaltenpoth M."/>
            <person name="Engl T."/>
        </authorList>
    </citation>
    <scope>NUCLEOTIDE SEQUENCE</scope>
    <source>
        <strain evidence="1">Ttur</strain>
    </source>
</reference>
<sequence length="217" mass="26571">MPLKSVNILLKINNNFFSFIKEKNIKYIIKKETNIKNVFFLKKNNKIFKKKILPNYKYLGPKYKNNINNILNIIKTFSKKEIKKLIKKKKIIKYFKKRKYFFLKKEFKFILINYKNNVYKHIIFLKNNYCMNIYLCLNIKINSKLKEEGYVRDLIQKIQNIRKLNNILIINKINLMIYCKPKQKIIIIKYLKYLSKEVLLKKIFFKKYIFLKIVVSL</sequence>
<dbReference type="Pfam" id="PF19302">
    <property type="entry name" value="DUF5915"/>
    <property type="match status" value="1"/>
</dbReference>
<name>A0AAU7ZZ10_9FLAO</name>
<organism evidence="1">
    <name type="scientific">Candidatus Shikimatogenerans sp. Ttur</name>
    <dbReference type="NCBI Taxonomy" id="3158569"/>
    <lineage>
        <taxon>Bacteria</taxon>
        <taxon>Pseudomonadati</taxon>
        <taxon>Bacteroidota</taxon>
        <taxon>Flavobacteriia</taxon>
        <taxon>Flavobacteriales</taxon>
        <taxon>Candidatus Shikimatogenerans</taxon>
    </lineage>
</organism>
<dbReference type="InterPro" id="IPR023586">
    <property type="entry name" value="Ile-tRNA-ligase_type2"/>
</dbReference>